<dbReference type="STRING" id="983506.L8WR25"/>
<proteinExistence type="predicted"/>
<dbReference type="AlphaFoldDB" id="L8WR25"/>
<protein>
    <submittedName>
        <fullName evidence="1">Uncharacterized protein</fullName>
    </submittedName>
</protein>
<evidence type="ECO:0000313" key="2">
    <source>
        <dbReference type="Proteomes" id="UP000011668"/>
    </source>
</evidence>
<dbReference type="Proteomes" id="UP000011668">
    <property type="component" value="Unassembled WGS sequence"/>
</dbReference>
<sequence>MPDIWAVFNSALLQVQNTTGANYYSERLLSDTFNFAFNPSWESILSNATSYYAIGDKNIALIYGDYYALQCRDKKAGNSMLKLGLASC</sequence>
<organism evidence="1 2">
    <name type="scientific">Thanatephorus cucumeris (strain AG1-IA)</name>
    <name type="common">Rice sheath blight fungus</name>
    <name type="synonym">Rhizoctonia solani</name>
    <dbReference type="NCBI Taxonomy" id="983506"/>
    <lineage>
        <taxon>Eukaryota</taxon>
        <taxon>Fungi</taxon>
        <taxon>Dikarya</taxon>
        <taxon>Basidiomycota</taxon>
        <taxon>Agaricomycotina</taxon>
        <taxon>Agaricomycetes</taxon>
        <taxon>Cantharellales</taxon>
        <taxon>Ceratobasidiaceae</taxon>
        <taxon>Rhizoctonia</taxon>
        <taxon>Rhizoctonia solani AG-1</taxon>
    </lineage>
</organism>
<comment type="caution">
    <text evidence="1">The sequence shown here is derived from an EMBL/GenBank/DDBJ whole genome shotgun (WGS) entry which is preliminary data.</text>
</comment>
<name>L8WR25_THACA</name>
<gene>
    <name evidence="1" type="ORF">AG1IA_06732</name>
</gene>
<accession>L8WR25</accession>
<dbReference type="EMBL" id="AFRT01001861">
    <property type="protein sequence ID" value="ELU39242.1"/>
    <property type="molecule type" value="Genomic_DNA"/>
</dbReference>
<evidence type="ECO:0000313" key="1">
    <source>
        <dbReference type="EMBL" id="ELU39242.1"/>
    </source>
</evidence>
<dbReference type="OrthoDB" id="2317065at2759"/>
<dbReference type="HOGENOM" id="CLU_2470622_0_0_1"/>
<keyword evidence="2" id="KW-1185">Reference proteome</keyword>
<reference evidence="1 2" key="1">
    <citation type="journal article" date="2013" name="Nat. Commun.">
        <title>The evolution and pathogenic mechanisms of the rice sheath blight pathogen.</title>
        <authorList>
            <person name="Zheng A."/>
            <person name="Lin R."/>
            <person name="Xu L."/>
            <person name="Qin P."/>
            <person name="Tang C."/>
            <person name="Ai P."/>
            <person name="Zhang D."/>
            <person name="Liu Y."/>
            <person name="Sun Z."/>
            <person name="Feng H."/>
            <person name="Wang Y."/>
            <person name="Chen Y."/>
            <person name="Liang X."/>
            <person name="Fu R."/>
            <person name="Li Q."/>
            <person name="Zhang J."/>
            <person name="Yu X."/>
            <person name="Xie Z."/>
            <person name="Ding L."/>
            <person name="Guan P."/>
            <person name="Tang J."/>
            <person name="Liang Y."/>
            <person name="Wang S."/>
            <person name="Deng Q."/>
            <person name="Li S."/>
            <person name="Zhu J."/>
            <person name="Wang L."/>
            <person name="Liu H."/>
            <person name="Li P."/>
        </authorList>
    </citation>
    <scope>NUCLEOTIDE SEQUENCE [LARGE SCALE GENOMIC DNA]</scope>
    <source>
        <strain evidence="2">AG-1 IA</strain>
    </source>
</reference>